<evidence type="ECO:0000313" key="1">
    <source>
        <dbReference type="EMBL" id="MDR7090095.1"/>
    </source>
</evidence>
<sequence length="159" mass="16207">MNQADVTISSGARGVLCVGCGVLNANNIIDSSLTNAGTLVTLVGTAAEVYARATHGPATTYTGSKRVGVIVSAPVGLLDLSILGKIRITTLNNGTQQQTFGLGSAVSLQLLGVFNEPGKYLLLVNTSNNFDSVEISQGAVVGALNSLDVYAMCVAPPPL</sequence>
<accession>A0ABU1UY60</accession>
<keyword evidence="2" id="KW-1185">Reference proteome</keyword>
<reference evidence="1 2" key="1">
    <citation type="submission" date="2023-07" db="EMBL/GenBank/DDBJ databases">
        <title>Sorghum-associated microbial communities from plants grown in Nebraska, USA.</title>
        <authorList>
            <person name="Schachtman D."/>
        </authorList>
    </citation>
    <scope>NUCLEOTIDE SEQUENCE [LARGE SCALE GENOMIC DNA]</scope>
    <source>
        <strain evidence="1 2">BE190</strain>
    </source>
</reference>
<comment type="caution">
    <text evidence="1">The sequence shown here is derived from an EMBL/GenBank/DDBJ whole genome shotgun (WGS) entry which is preliminary data.</text>
</comment>
<dbReference type="EMBL" id="JAVDVX010000003">
    <property type="protein sequence ID" value="MDR7090095.1"/>
    <property type="molecule type" value="Genomic_DNA"/>
</dbReference>
<dbReference type="RefSeq" id="WP_310072149.1">
    <property type="nucleotide sequence ID" value="NZ_JAVDVX010000003.1"/>
</dbReference>
<dbReference type="Proteomes" id="UP001253595">
    <property type="component" value="Unassembled WGS sequence"/>
</dbReference>
<evidence type="ECO:0000313" key="2">
    <source>
        <dbReference type="Proteomes" id="UP001253595"/>
    </source>
</evidence>
<name>A0ABU1UY60_9GAMM</name>
<organism evidence="1 2">
    <name type="scientific">Cellvibrio fibrivorans</name>
    <dbReference type="NCBI Taxonomy" id="126350"/>
    <lineage>
        <taxon>Bacteria</taxon>
        <taxon>Pseudomonadati</taxon>
        <taxon>Pseudomonadota</taxon>
        <taxon>Gammaproteobacteria</taxon>
        <taxon>Cellvibrionales</taxon>
        <taxon>Cellvibrionaceae</taxon>
        <taxon>Cellvibrio</taxon>
    </lineage>
</organism>
<protein>
    <submittedName>
        <fullName evidence="1">Uncharacterized protein</fullName>
    </submittedName>
</protein>
<gene>
    <name evidence="1" type="ORF">J2X05_002117</name>
</gene>
<proteinExistence type="predicted"/>